<feature type="non-terminal residue" evidence="1">
    <location>
        <position position="1"/>
    </location>
</feature>
<dbReference type="EMBL" id="UINC01036070">
    <property type="protein sequence ID" value="SVB29476.1"/>
    <property type="molecule type" value="Genomic_DNA"/>
</dbReference>
<reference evidence="1" key="1">
    <citation type="submission" date="2018-05" db="EMBL/GenBank/DDBJ databases">
        <authorList>
            <person name="Lanie J.A."/>
            <person name="Ng W.-L."/>
            <person name="Kazmierczak K.M."/>
            <person name="Andrzejewski T.M."/>
            <person name="Davidsen T.M."/>
            <person name="Wayne K.J."/>
            <person name="Tettelin H."/>
            <person name="Glass J.I."/>
            <person name="Rusch D."/>
            <person name="Podicherti R."/>
            <person name="Tsui H.-C.T."/>
            <person name="Winkler M.E."/>
        </authorList>
    </citation>
    <scope>NUCLEOTIDE SEQUENCE</scope>
</reference>
<protein>
    <submittedName>
        <fullName evidence="1">Uncharacterized protein</fullName>
    </submittedName>
</protein>
<gene>
    <name evidence="1" type="ORF">METZ01_LOCUS182330</name>
</gene>
<sequence length="36" mass="4234">VNLKYGRRSIKHKGWTPRVFKGIILVDLRQVAKKDI</sequence>
<name>A0A382CTK5_9ZZZZ</name>
<accession>A0A382CTK5</accession>
<evidence type="ECO:0000313" key="1">
    <source>
        <dbReference type="EMBL" id="SVB29476.1"/>
    </source>
</evidence>
<dbReference type="AlphaFoldDB" id="A0A382CTK5"/>
<proteinExistence type="predicted"/>
<organism evidence="1">
    <name type="scientific">marine metagenome</name>
    <dbReference type="NCBI Taxonomy" id="408172"/>
    <lineage>
        <taxon>unclassified sequences</taxon>
        <taxon>metagenomes</taxon>
        <taxon>ecological metagenomes</taxon>
    </lineage>
</organism>